<evidence type="ECO:0000313" key="3">
    <source>
        <dbReference type="Proteomes" id="UP000053660"/>
    </source>
</evidence>
<protein>
    <submittedName>
        <fullName evidence="2">Uncharacterized protein</fullName>
    </submittedName>
</protein>
<gene>
    <name evidence="2" type="ORF">OESDEN_16445</name>
</gene>
<feature type="region of interest" description="Disordered" evidence="1">
    <location>
        <begin position="1"/>
        <end position="77"/>
    </location>
</feature>
<dbReference type="OrthoDB" id="206969at2759"/>
<dbReference type="Proteomes" id="UP000053660">
    <property type="component" value="Unassembled WGS sequence"/>
</dbReference>
<evidence type="ECO:0000256" key="1">
    <source>
        <dbReference type="SAM" id="MobiDB-lite"/>
    </source>
</evidence>
<keyword evidence="3" id="KW-1185">Reference proteome</keyword>
<sequence length="241" mass="25736">MLPTPKGPGRKIDLGGPSAKGTGLMLPPSMRNKPSSSSAPVVQPAKESAALKRPAATSDDSDDDDLPTDFFGLSSAPEPKIPRVGDIPALVNGVADVMGPSRPAKQEDYVGAYGYPEVEPSSSAMPAPPTEGIITDEEAHRLIMKYEVTPMGIDQRTYNSTAADIVDIRVDDALGPDVHATLLKNLHTTARDQRRDGSAAEIKEPSRCNIEEKASNHIFGELGRLLHEKKRYSSSGPKASR</sequence>
<evidence type="ECO:0000313" key="2">
    <source>
        <dbReference type="EMBL" id="KHJ83850.1"/>
    </source>
</evidence>
<organism evidence="2 3">
    <name type="scientific">Oesophagostomum dentatum</name>
    <name type="common">Nodular worm</name>
    <dbReference type="NCBI Taxonomy" id="61180"/>
    <lineage>
        <taxon>Eukaryota</taxon>
        <taxon>Metazoa</taxon>
        <taxon>Ecdysozoa</taxon>
        <taxon>Nematoda</taxon>
        <taxon>Chromadorea</taxon>
        <taxon>Rhabditida</taxon>
        <taxon>Rhabditina</taxon>
        <taxon>Rhabditomorpha</taxon>
        <taxon>Strongyloidea</taxon>
        <taxon>Strongylidae</taxon>
        <taxon>Oesophagostomum</taxon>
    </lineage>
</organism>
<name>A0A0B1SKV1_OESDE</name>
<dbReference type="AlphaFoldDB" id="A0A0B1SKV1"/>
<proteinExistence type="predicted"/>
<dbReference type="EMBL" id="KN571480">
    <property type="protein sequence ID" value="KHJ83850.1"/>
    <property type="molecule type" value="Genomic_DNA"/>
</dbReference>
<accession>A0A0B1SKV1</accession>
<reference evidence="2 3" key="1">
    <citation type="submission" date="2014-03" db="EMBL/GenBank/DDBJ databases">
        <title>Draft genome of the hookworm Oesophagostomum dentatum.</title>
        <authorList>
            <person name="Mitreva M."/>
        </authorList>
    </citation>
    <scope>NUCLEOTIDE SEQUENCE [LARGE SCALE GENOMIC DNA]</scope>
    <source>
        <strain evidence="2 3">OD-Hann</strain>
    </source>
</reference>